<evidence type="ECO:0000313" key="2">
    <source>
        <dbReference type="Proteomes" id="UP000006008"/>
    </source>
</evidence>
<accession>G5H666</accession>
<evidence type="ECO:0000313" key="1">
    <source>
        <dbReference type="EMBL" id="EHB93160.1"/>
    </source>
</evidence>
<keyword evidence="2" id="KW-1185">Reference proteome</keyword>
<comment type="caution">
    <text evidence="1">The sequence shown here is derived from an EMBL/GenBank/DDBJ whole genome shotgun (WGS) entry which is preliminary data.</text>
</comment>
<organism evidence="1 2">
    <name type="scientific">Alistipes indistinctus YIT 12060</name>
    <dbReference type="NCBI Taxonomy" id="742725"/>
    <lineage>
        <taxon>Bacteria</taxon>
        <taxon>Pseudomonadati</taxon>
        <taxon>Bacteroidota</taxon>
        <taxon>Bacteroidia</taxon>
        <taxon>Bacteroidales</taxon>
        <taxon>Rikenellaceae</taxon>
        <taxon>Alistipes</taxon>
    </lineage>
</organism>
<dbReference type="AlphaFoldDB" id="G5H666"/>
<dbReference type="STRING" id="742725.HMPREF9450_00426"/>
<dbReference type="Proteomes" id="UP000006008">
    <property type="component" value="Unassembled WGS sequence"/>
</dbReference>
<name>G5H666_9BACT</name>
<dbReference type="EMBL" id="ADLD01000004">
    <property type="protein sequence ID" value="EHB93160.1"/>
    <property type="molecule type" value="Genomic_DNA"/>
</dbReference>
<reference evidence="1 2" key="1">
    <citation type="submission" date="2011-08" db="EMBL/GenBank/DDBJ databases">
        <title>The Genome Sequence of Alistipes indistinctus YIT 12060.</title>
        <authorList>
            <consortium name="The Broad Institute Genome Sequencing Platform"/>
            <person name="Earl A."/>
            <person name="Ward D."/>
            <person name="Feldgarden M."/>
            <person name="Gevers D."/>
            <person name="Morotomi M."/>
            <person name="Young S.K."/>
            <person name="Zeng Q."/>
            <person name="Gargeya S."/>
            <person name="Fitzgerald M."/>
            <person name="Haas B."/>
            <person name="Abouelleil A."/>
            <person name="Alvarado L."/>
            <person name="Arachchi H.M."/>
            <person name="Berlin A."/>
            <person name="Brown A."/>
            <person name="Chapman S.B."/>
            <person name="Chen Z."/>
            <person name="Dunbar C."/>
            <person name="Freedman E."/>
            <person name="Gearin G."/>
            <person name="Gellesch M."/>
            <person name="Goldberg J."/>
            <person name="Griggs A."/>
            <person name="Gujja S."/>
            <person name="Heiman D."/>
            <person name="Howarth C."/>
            <person name="Larson L."/>
            <person name="Lui A."/>
            <person name="MacDonald P.J.P."/>
            <person name="Montmayeur A."/>
            <person name="Murphy C."/>
            <person name="Neiman D."/>
            <person name="Pearson M."/>
            <person name="Priest M."/>
            <person name="Roberts A."/>
            <person name="Saif S."/>
            <person name="Shea T."/>
            <person name="Shenoy N."/>
            <person name="Sisk P."/>
            <person name="Stolte C."/>
            <person name="Sykes S."/>
            <person name="Wortman J."/>
            <person name="Nusbaum C."/>
            <person name="Birren B."/>
        </authorList>
    </citation>
    <scope>NUCLEOTIDE SEQUENCE [LARGE SCALE GENOMIC DNA]</scope>
    <source>
        <strain evidence="1 2">YIT 12060</strain>
    </source>
</reference>
<protein>
    <submittedName>
        <fullName evidence="1">Uncharacterized protein</fullName>
    </submittedName>
</protein>
<sequence>MKVVGPEIISWETGMEHNLGSESKGGFCIWERAYSFSVQWN</sequence>
<proteinExistence type="predicted"/>
<dbReference type="HOGENOM" id="CLU_3264709_0_0_10"/>
<gene>
    <name evidence="1" type="ORF">HMPREF9450_00426</name>
</gene>